<protein>
    <submittedName>
        <fullName evidence="2">ARAD1C17710p</fullName>
    </submittedName>
</protein>
<dbReference type="EMBL" id="HG937693">
    <property type="protein sequence ID" value="CDP34663.1"/>
    <property type="molecule type" value="Genomic_DNA"/>
</dbReference>
<proteinExistence type="predicted"/>
<reference evidence="2" key="2">
    <citation type="submission" date="2014-06" db="EMBL/GenBank/DDBJ databases">
        <title>The complete genome of Blastobotrys (Arxula) adeninivorans LS3 - a yeast of biotechnological interest.</title>
        <authorList>
            <person name="Kunze G."/>
            <person name="Gaillardin C."/>
            <person name="Czernicka M."/>
            <person name="Durrens P."/>
            <person name="Martin T."/>
            <person name="Boer E."/>
            <person name="Gabaldon T."/>
            <person name="Cruz J."/>
            <person name="Talla E."/>
            <person name="Marck C."/>
            <person name="Goffeau A."/>
            <person name="Barbe V."/>
            <person name="Baret P."/>
            <person name="Baronian K."/>
            <person name="Beier S."/>
            <person name="Bleykasten C."/>
            <person name="Bode R."/>
            <person name="Casaregola S."/>
            <person name="Despons L."/>
            <person name="Fairhead C."/>
            <person name="Giersberg M."/>
            <person name="Gierski P."/>
            <person name="Hahnel U."/>
            <person name="Hartmann A."/>
            <person name="Jankowska D."/>
            <person name="Jubin C."/>
            <person name="Jung P."/>
            <person name="Lafontaine I."/>
            <person name="Leh-Louis V."/>
            <person name="Lemaire M."/>
            <person name="Marcet-Houben M."/>
            <person name="Mascher M."/>
            <person name="Morel G."/>
            <person name="Richard G.-F."/>
            <person name="Riechen J."/>
            <person name="Sacerdot C."/>
            <person name="Sarkar A."/>
            <person name="Savel G."/>
            <person name="Schacherer J."/>
            <person name="Sherman D."/>
            <person name="Straub M.-L."/>
            <person name="Stein N."/>
            <person name="Thierry A."/>
            <person name="Trautwein-Schult A."/>
            <person name="Westhof E."/>
            <person name="Worch S."/>
            <person name="Dujon B."/>
            <person name="Souciet J.-L."/>
            <person name="Wincker P."/>
            <person name="Scholz U."/>
            <person name="Neuveglise N."/>
        </authorList>
    </citation>
    <scope>NUCLEOTIDE SEQUENCE</scope>
    <source>
        <strain evidence="2">LS3</strain>
    </source>
</reference>
<dbReference type="AlphaFoldDB" id="A0A060T155"/>
<accession>A0A060T155</accession>
<evidence type="ECO:0000313" key="2">
    <source>
        <dbReference type="EMBL" id="CDP34663.1"/>
    </source>
</evidence>
<name>A0A060T155_BLAAD</name>
<feature type="chain" id="PRO_5001587912" evidence="1">
    <location>
        <begin position="20"/>
        <end position="309"/>
    </location>
</feature>
<gene>
    <name evidence="2" type="ORF">GNLVRS02_ARAD1C17710g</name>
</gene>
<evidence type="ECO:0000256" key="1">
    <source>
        <dbReference type="SAM" id="SignalP"/>
    </source>
</evidence>
<reference evidence="2" key="1">
    <citation type="submission" date="2014-02" db="EMBL/GenBank/DDBJ databases">
        <authorList>
            <person name="Genoscope - CEA"/>
        </authorList>
    </citation>
    <scope>NUCLEOTIDE SEQUENCE</scope>
    <source>
        <strain evidence="2">LS3</strain>
    </source>
</reference>
<feature type="signal peptide" evidence="1">
    <location>
        <begin position="1"/>
        <end position="19"/>
    </location>
</feature>
<sequence>MKPDSVFFLLSVLSFRALATFGPFGVGDAGGGQIGAGDGGVLGGGGGGGGGLGGGGDGLGGGGGGLGGGGDVGGGQGGSSGGLCATVLDIDNDDQCWKHCDRAIHQATFCMLDNSCDCNSLLMNQDGMRDGMGNCQACYNAVKKGLQLNLEGSQYEDHDIFGKIVEDTFGPMAASCGMDTSCPNVQYSTYENPVTTDIPAVDPTETVAATETVPVQETETIDTSPSVRPAATHSHNMVKTVTAPVTKKLTRQAVKTVYKTHAGATKQTKRVVTVHKTAPGKVITLTRTGDRVVKTYTVAPKTTHFITRI</sequence>
<keyword evidence="1" id="KW-0732">Signal</keyword>
<organism evidence="2">
    <name type="scientific">Blastobotrys adeninivorans</name>
    <name type="common">Yeast</name>
    <name type="synonym">Arxula adeninivorans</name>
    <dbReference type="NCBI Taxonomy" id="409370"/>
    <lineage>
        <taxon>Eukaryota</taxon>
        <taxon>Fungi</taxon>
        <taxon>Dikarya</taxon>
        <taxon>Ascomycota</taxon>
        <taxon>Saccharomycotina</taxon>
        <taxon>Dipodascomycetes</taxon>
        <taxon>Dipodascales</taxon>
        <taxon>Trichomonascaceae</taxon>
        <taxon>Blastobotrys</taxon>
    </lineage>
</organism>